<dbReference type="AlphaFoldDB" id="A0A4Y2EKS9"/>
<accession>A0A4Y2EKS9</accession>
<dbReference type="Proteomes" id="UP000499080">
    <property type="component" value="Unassembled WGS sequence"/>
</dbReference>
<dbReference type="EMBL" id="BGPR01000646">
    <property type="protein sequence ID" value="GBM29873.1"/>
    <property type="molecule type" value="Genomic_DNA"/>
</dbReference>
<evidence type="ECO:0000313" key="2">
    <source>
        <dbReference type="Proteomes" id="UP000499080"/>
    </source>
</evidence>
<keyword evidence="2" id="KW-1185">Reference proteome</keyword>
<proteinExistence type="predicted"/>
<reference evidence="1 2" key="1">
    <citation type="journal article" date="2019" name="Sci. Rep.">
        <title>Orb-weaving spider Araneus ventricosus genome elucidates the spidroin gene catalogue.</title>
        <authorList>
            <person name="Kono N."/>
            <person name="Nakamura H."/>
            <person name="Ohtoshi R."/>
            <person name="Moran D.A.P."/>
            <person name="Shinohara A."/>
            <person name="Yoshida Y."/>
            <person name="Fujiwara M."/>
            <person name="Mori M."/>
            <person name="Tomita M."/>
            <person name="Arakawa K."/>
        </authorList>
    </citation>
    <scope>NUCLEOTIDE SEQUENCE [LARGE SCALE GENOMIC DNA]</scope>
</reference>
<name>A0A4Y2EKS9_ARAVE</name>
<protein>
    <submittedName>
        <fullName evidence="1">Uncharacterized protein</fullName>
    </submittedName>
</protein>
<sequence length="107" mass="11992">MTRLKGETCEPVHRDAALKSWTFTIRLFYSIWTNNRFVFNTFESIHMGGSFTKAPKRTNGCVDSPTPPTVSFPHGGFSLFGEITLPARFLQSDSHAHSPLQRSPPHG</sequence>
<evidence type="ECO:0000313" key="1">
    <source>
        <dbReference type="EMBL" id="GBM29873.1"/>
    </source>
</evidence>
<organism evidence="1 2">
    <name type="scientific">Araneus ventricosus</name>
    <name type="common">Orbweaver spider</name>
    <name type="synonym">Epeira ventricosa</name>
    <dbReference type="NCBI Taxonomy" id="182803"/>
    <lineage>
        <taxon>Eukaryota</taxon>
        <taxon>Metazoa</taxon>
        <taxon>Ecdysozoa</taxon>
        <taxon>Arthropoda</taxon>
        <taxon>Chelicerata</taxon>
        <taxon>Arachnida</taxon>
        <taxon>Araneae</taxon>
        <taxon>Araneomorphae</taxon>
        <taxon>Entelegynae</taxon>
        <taxon>Araneoidea</taxon>
        <taxon>Araneidae</taxon>
        <taxon>Araneus</taxon>
    </lineage>
</organism>
<comment type="caution">
    <text evidence="1">The sequence shown here is derived from an EMBL/GenBank/DDBJ whole genome shotgun (WGS) entry which is preliminary data.</text>
</comment>
<gene>
    <name evidence="1" type="ORF">AVEN_110378_1</name>
</gene>